<organism evidence="5 6">
    <name type="scientific">Oleoguttula mirabilis</name>
    <dbReference type="NCBI Taxonomy" id="1507867"/>
    <lineage>
        <taxon>Eukaryota</taxon>
        <taxon>Fungi</taxon>
        <taxon>Dikarya</taxon>
        <taxon>Ascomycota</taxon>
        <taxon>Pezizomycotina</taxon>
        <taxon>Dothideomycetes</taxon>
        <taxon>Dothideomycetidae</taxon>
        <taxon>Mycosphaerellales</taxon>
        <taxon>Teratosphaeriaceae</taxon>
        <taxon>Oleoguttula</taxon>
    </lineage>
</organism>
<evidence type="ECO:0000256" key="1">
    <source>
        <dbReference type="SAM" id="SignalP"/>
    </source>
</evidence>
<dbReference type="EMBL" id="JAVFHQ010000060">
    <property type="protein sequence ID" value="KAK4540890.1"/>
    <property type="molecule type" value="Genomic_DNA"/>
</dbReference>
<sequence length="793" mass="86053">MLVQPLCLTLVLPLAGFCSAKSLWSTFPAANFSTIIQTAYPIGNGRLAALPFGPPGHEKLSLNRDNLWAGGPFENSSYNGGNPTSPVSQYLPGIREWIWQNGTGNVTELQGDDNNYGSYAVLGNLSVTIAGITSASSYERRLDLETGVHTTTFKSGGKGFTVKTYCSYPDDVCVYDLNSSHALPSVSIMMENVQSNASLVSSSCSRGQVSLNGITQAGIGMIYKSTTRIIGSSTSSHCSNGTLVVPSAGHRELTLVLAAGTNYDETHGTQAYNFSFRGTDPGAYVQSTVTSASSKTAQDLYSAHVDDYTPLANAFTLTLPDTANSSAVETAELIARYNASSTAGDPFLESLVFDYGRHLFISSSRNNSLPPNLQGKWAYALSNAWSADYHADINIQMNHWPVDQTGLGGLQTALWDYMADTWAPRGSETAKLLYDAPGWVVHSVVNIFGATGMETGYDYWVDYPASAAWLMQHVWDYYDYSQDTAWLARQGYPQLLKPVAQFWLSQLQEDQYFKDGTLVVNPCTSPEHGPTTFGCTHYQQLIYQVFETALQSAAVVGDTDSAFVSQLKASLSQLDKGLHIGSWGQVQEWKLDLDVKNDTHRHLSNLIGWFPGWSLSSYLNGYTNETIQNAVATTLYSRGPGIIDSNAGWEKVWRAACWARLNNTVEAYYELRLTIQENWAPNALSMYSGKDEPFQIDANFGFPGAVLAMLVVDLPQLVGDSSVRTVVLGPAIPAAWGDGSVKGLRLRGGGVVDFGWDAEGLVTEATLSGQSSALTVVNMKGMLLAQQSVGYYS</sequence>
<evidence type="ECO:0000313" key="5">
    <source>
        <dbReference type="EMBL" id="KAK4540890.1"/>
    </source>
</evidence>
<dbReference type="InterPro" id="IPR016518">
    <property type="entry name" value="Alpha-L-fucosidase"/>
</dbReference>
<feature type="domain" description="Alpha fucosidase A-like C-terminal" evidence="3">
    <location>
        <begin position="724"/>
        <end position="781"/>
    </location>
</feature>
<dbReference type="InterPro" id="IPR012341">
    <property type="entry name" value="6hp_glycosidase-like_sf"/>
</dbReference>
<dbReference type="InterPro" id="IPR008928">
    <property type="entry name" value="6-hairpin_glycosidase_sf"/>
</dbReference>
<keyword evidence="1" id="KW-0732">Signal</keyword>
<name>A0AAV9J780_9PEZI</name>
<feature type="chain" id="PRO_5043462940" description="Glycoside hydrolase family 95 protein" evidence="1">
    <location>
        <begin position="21"/>
        <end position="793"/>
    </location>
</feature>
<evidence type="ECO:0000313" key="6">
    <source>
        <dbReference type="Proteomes" id="UP001324427"/>
    </source>
</evidence>
<feature type="signal peptide" evidence="1">
    <location>
        <begin position="1"/>
        <end position="20"/>
    </location>
</feature>
<dbReference type="Gene3D" id="1.50.10.10">
    <property type="match status" value="1"/>
</dbReference>
<dbReference type="GO" id="GO:0005975">
    <property type="term" value="P:carbohydrate metabolic process"/>
    <property type="evidence" value="ECO:0007669"/>
    <property type="project" value="InterPro"/>
</dbReference>
<dbReference type="PANTHER" id="PTHR31084:SF3">
    <property type="entry name" value="ALPHA-FUCOSIDASE A"/>
    <property type="match status" value="1"/>
</dbReference>
<dbReference type="InterPro" id="IPR049053">
    <property type="entry name" value="AFCA-like_C"/>
</dbReference>
<evidence type="ECO:0000259" key="3">
    <source>
        <dbReference type="Pfam" id="PF21307"/>
    </source>
</evidence>
<dbReference type="Proteomes" id="UP001324427">
    <property type="component" value="Unassembled WGS sequence"/>
</dbReference>
<dbReference type="Pfam" id="PF22124">
    <property type="entry name" value="Glyco_hydro_95_cat"/>
    <property type="match status" value="1"/>
</dbReference>
<feature type="domain" description="Glycosyl hydrolase family 95 N-terminal" evidence="2">
    <location>
        <begin position="23"/>
        <end position="265"/>
    </location>
</feature>
<evidence type="ECO:0000259" key="4">
    <source>
        <dbReference type="Pfam" id="PF22124"/>
    </source>
</evidence>
<comment type="caution">
    <text evidence="5">The sequence shown here is derived from an EMBL/GenBank/DDBJ whole genome shotgun (WGS) entry which is preliminary data.</text>
</comment>
<dbReference type="InterPro" id="IPR054363">
    <property type="entry name" value="GH95_cat"/>
</dbReference>
<evidence type="ECO:0008006" key="7">
    <source>
        <dbReference type="Google" id="ProtNLM"/>
    </source>
</evidence>
<dbReference type="Pfam" id="PF21307">
    <property type="entry name" value="Glyco_hydro_95_C"/>
    <property type="match status" value="1"/>
</dbReference>
<proteinExistence type="predicted"/>
<dbReference type="SUPFAM" id="SSF48208">
    <property type="entry name" value="Six-hairpin glycosidases"/>
    <property type="match status" value="1"/>
</dbReference>
<dbReference type="PIRSF" id="PIRSF007663">
    <property type="entry name" value="UCP007663"/>
    <property type="match status" value="1"/>
</dbReference>
<protein>
    <recommendedName>
        <fullName evidence="7">Glycoside hydrolase family 95 protein</fullName>
    </recommendedName>
</protein>
<dbReference type="PANTHER" id="PTHR31084">
    <property type="entry name" value="ALPHA-L-FUCOSIDASE 2"/>
    <property type="match status" value="1"/>
</dbReference>
<dbReference type="InterPro" id="IPR027414">
    <property type="entry name" value="GH95_N_dom"/>
</dbReference>
<evidence type="ECO:0000259" key="2">
    <source>
        <dbReference type="Pfam" id="PF14498"/>
    </source>
</evidence>
<keyword evidence="6" id="KW-1185">Reference proteome</keyword>
<accession>A0AAV9J780</accession>
<gene>
    <name evidence="5" type="ORF">LTR36_008832</name>
</gene>
<dbReference type="Pfam" id="PF14498">
    <property type="entry name" value="Glyco_hyd_65N_2"/>
    <property type="match status" value="1"/>
</dbReference>
<reference evidence="5 6" key="1">
    <citation type="submission" date="2021-11" db="EMBL/GenBank/DDBJ databases">
        <title>Black yeast isolated from Biological Soil Crust.</title>
        <authorList>
            <person name="Kurbessoian T."/>
        </authorList>
    </citation>
    <scope>NUCLEOTIDE SEQUENCE [LARGE SCALE GENOMIC DNA]</scope>
    <source>
        <strain evidence="5 6">CCFEE 5522</strain>
    </source>
</reference>
<feature type="domain" description="Glycosyl hydrolase family 95 catalytic" evidence="4">
    <location>
        <begin position="298"/>
        <end position="710"/>
    </location>
</feature>
<dbReference type="GO" id="GO:0004560">
    <property type="term" value="F:alpha-L-fucosidase activity"/>
    <property type="evidence" value="ECO:0007669"/>
    <property type="project" value="InterPro"/>
</dbReference>
<dbReference type="AlphaFoldDB" id="A0AAV9J780"/>